<feature type="compositionally biased region" description="Low complexity" evidence="4">
    <location>
        <begin position="124"/>
        <end position="135"/>
    </location>
</feature>
<evidence type="ECO:0000313" key="7">
    <source>
        <dbReference type="EMBL" id="KAG9509619.1"/>
    </source>
</evidence>
<feature type="region of interest" description="Disordered" evidence="4">
    <location>
        <begin position="116"/>
        <end position="137"/>
    </location>
</feature>
<evidence type="ECO:0000256" key="1">
    <source>
        <dbReference type="ARBA" id="ARBA00004613"/>
    </source>
</evidence>
<accession>A0ABQ7S857</accession>
<evidence type="ECO:0000256" key="4">
    <source>
        <dbReference type="SAM" id="MobiDB-lite"/>
    </source>
</evidence>
<sequence length="298" mass="32808">EAMSQMRGKQVQYITLTCLVLIGLSVVLSDAAPFEIARSHPRQLKDRGCYYMLKHYQNGEQIHTDEPCLNCTCQNSMLMCYLRVCPYIRPLGDRCIIERVQGECCPRITCPDVVGDAGEDWTESPTTSSPSTTTTQEPLNDVLGCYIDGKHYKEGTQLPHAGQKPCETCYCIRNSSACVMQNCALEVSGCDPIYQSGECCPTRYNCSSQNAFNTPRPGIEGQQAIADRFLASQGNLVTPAKNVPLLEGTLSTTPASTTQFNPPKPGCKVQSSGRVFMDGESVPSKNPCEHCYCMRNEI</sequence>
<dbReference type="InterPro" id="IPR052424">
    <property type="entry name" value="Kielin_Chordin-BMP_Reg"/>
</dbReference>
<proteinExistence type="predicted"/>
<dbReference type="Pfam" id="PF23334">
    <property type="entry name" value="VWC2L_2nd"/>
    <property type="match status" value="1"/>
</dbReference>
<feature type="domain" description="VWFC" evidence="6">
    <location>
        <begin position="47"/>
        <end position="111"/>
    </location>
</feature>
<organism evidence="7 8">
    <name type="scientific">Fragariocoptes setiger</name>
    <dbReference type="NCBI Taxonomy" id="1670756"/>
    <lineage>
        <taxon>Eukaryota</taxon>
        <taxon>Metazoa</taxon>
        <taxon>Ecdysozoa</taxon>
        <taxon>Arthropoda</taxon>
        <taxon>Chelicerata</taxon>
        <taxon>Arachnida</taxon>
        <taxon>Acari</taxon>
        <taxon>Acariformes</taxon>
        <taxon>Trombidiformes</taxon>
        <taxon>Prostigmata</taxon>
        <taxon>Eupodina</taxon>
        <taxon>Eriophyoidea</taxon>
        <taxon>Phytoptidae</taxon>
        <taxon>Fragariocoptes</taxon>
    </lineage>
</organism>
<evidence type="ECO:0000256" key="3">
    <source>
        <dbReference type="ARBA" id="ARBA00022729"/>
    </source>
</evidence>
<feature type="signal peptide" evidence="5">
    <location>
        <begin position="1"/>
        <end position="31"/>
    </location>
</feature>
<evidence type="ECO:0000313" key="8">
    <source>
        <dbReference type="Proteomes" id="UP000825002"/>
    </source>
</evidence>
<dbReference type="Gene3D" id="6.20.200.20">
    <property type="match status" value="1"/>
</dbReference>
<feature type="non-terminal residue" evidence="7">
    <location>
        <position position="1"/>
    </location>
</feature>
<evidence type="ECO:0000256" key="5">
    <source>
        <dbReference type="SAM" id="SignalP"/>
    </source>
</evidence>
<dbReference type="Proteomes" id="UP000825002">
    <property type="component" value="Unassembled WGS sequence"/>
</dbReference>
<evidence type="ECO:0000259" key="6">
    <source>
        <dbReference type="PROSITE" id="PS50184"/>
    </source>
</evidence>
<dbReference type="PROSITE" id="PS50184">
    <property type="entry name" value="VWFC_2"/>
    <property type="match status" value="1"/>
</dbReference>
<protein>
    <recommendedName>
        <fullName evidence="6">VWFC domain-containing protein</fullName>
    </recommendedName>
</protein>
<name>A0ABQ7S857_9ACAR</name>
<dbReference type="SUPFAM" id="SSF57603">
    <property type="entry name" value="FnI-like domain"/>
    <property type="match status" value="2"/>
</dbReference>
<comment type="subcellular location">
    <subcellularLocation>
        <location evidence="1">Secreted</location>
    </subcellularLocation>
</comment>
<evidence type="ECO:0000256" key="2">
    <source>
        <dbReference type="ARBA" id="ARBA00022525"/>
    </source>
</evidence>
<reference evidence="7 8" key="1">
    <citation type="submission" date="2020-10" db="EMBL/GenBank/DDBJ databases">
        <authorList>
            <person name="Klimov P.B."/>
            <person name="Dyachkov S.M."/>
            <person name="Chetverikov P.E."/>
        </authorList>
    </citation>
    <scope>NUCLEOTIDE SEQUENCE [LARGE SCALE GENOMIC DNA]</scope>
    <source>
        <strain evidence="7">BMOC 18-1129-001#AD2665</strain>
        <tissue evidence="7">Entire mites</tissue>
    </source>
</reference>
<dbReference type="InterPro" id="IPR001007">
    <property type="entry name" value="VWF_dom"/>
</dbReference>
<keyword evidence="2" id="KW-0964">Secreted</keyword>
<gene>
    <name evidence="7" type="ORF">GZH46_01856</name>
</gene>
<keyword evidence="3 5" id="KW-0732">Signal</keyword>
<dbReference type="EMBL" id="JAIFTH010000399">
    <property type="protein sequence ID" value="KAG9509619.1"/>
    <property type="molecule type" value="Genomic_DNA"/>
</dbReference>
<comment type="caution">
    <text evidence="7">The sequence shown here is derived from an EMBL/GenBank/DDBJ whole genome shotgun (WGS) entry which is preliminary data.</text>
</comment>
<dbReference type="PANTHER" id="PTHR46698:SF3">
    <property type="entry name" value="TENECTIN ISOFORM 1-RELATED"/>
    <property type="match status" value="1"/>
</dbReference>
<feature type="chain" id="PRO_5046142649" description="VWFC domain-containing protein" evidence="5">
    <location>
        <begin position="32"/>
        <end position="298"/>
    </location>
</feature>
<dbReference type="PANTHER" id="PTHR46698">
    <property type="entry name" value="CROSSVEINLESS 2"/>
    <property type="match status" value="1"/>
</dbReference>
<keyword evidence="8" id="KW-1185">Reference proteome</keyword>
<feature type="non-terminal residue" evidence="7">
    <location>
        <position position="298"/>
    </location>
</feature>